<dbReference type="EMBL" id="BAAAVS010000001">
    <property type="protein sequence ID" value="GAA3022753.1"/>
    <property type="molecule type" value="Genomic_DNA"/>
</dbReference>
<organism evidence="2 3">
    <name type="scientific">Gordonia defluvii</name>
    <dbReference type="NCBI Taxonomy" id="283718"/>
    <lineage>
        <taxon>Bacteria</taxon>
        <taxon>Bacillati</taxon>
        <taxon>Actinomycetota</taxon>
        <taxon>Actinomycetes</taxon>
        <taxon>Mycobacteriales</taxon>
        <taxon>Gordoniaceae</taxon>
        <taxon>Gordonia</taxon>
    </lineage>
</organism>
<accession>A0ABP6KVZ1</accession>
<proteinExistence type="predicted"/>
<gene>
    <name evidence="2" type="ORF">GCM10010528_01070</name>
</gene>
<feature type="signal peptide" evidence="1">
    <location>
        <begin position="1"/>
        <end position="28"/>
    </location>
</feature>
<feature type="chain" id="PRO_5046576361" evidence="1">
    <location>
        <begin position="29"/>
        <end position="62"/>
    </location>
</feature>
<evidence type="ECO:0000313" key="2">
    <source>
        <dbReference type="EMBL" id="GAA3022753.1"/>
    </source>
</evidence>
<keyword evidence="3" id="KW-1185">Reference proteome</keyword>
<sequence length="62" mass="6287">MKRRLSLTLVTVAAGLSLGSLAIAPAAAATPDAGTSAITTSGWRVCIYGPPIGSMSFNFCFP</sequence>
<name>A0ABP6KVZ1_9ACTN</name>
<protein>
    <submittedName>
        <fullName evidence="2">Uncharacterized protein</fullName>
    </submittedName>
</protein>
<dbReference type="RefSeq" id="WP_290703466.1">
    <property type="nucleotide sequence ID" value="NZ_BAAAVS010000001.1"/>
</dbReference>
<reference evidence="3" key="1">
    <citation type="journal article" date="2019" name="Int. J. Syst. Evol. Microbiol.">
        <title>The Global Catalogue of Microorganisms (GCM) 10K type strain sequencing project: providing services to taxonomists for standard genome sequencing and annotation.</title>
        <authorList>
            <consortium name="The Broad Institute Genomics Platform"/>
            <consortium name="The Broad Institute Genome Sequencing Center for Infectious Disease"/>
            <person name="Wu L."/>
            <person name="Ma J."/>
        </authorList>
    </citation>
    <scope>NUCLEOTIDE SEQUENCE [LARGE SCALE GENOMIC DNA]</scope>
    <source>
        <strain evidence="3">JCM 14234</strain>
    </source>
</reference>
<evidence type="ECO:0000256" key="1">
    <source>
        <dbReference type="SAM" id="SignalP"/>
    </source>
</evidence>
<comment type="caution">
    <text evidence="2">The sequence shown here is derived from an EMBL/GenBank/DDBJ whole genome shotgun (WGS) entry which is preliminary data.</text>
</comment>
<dbReference type="Proteomes" id="UP001501035">
    <property type="component" value="Unassembled WGS sequence"/>
</dbReference>
<keyword evidence="1" id="KW-0732">Signal</keyword>
<evidence type="ECO:0000313" key="3">
    <source>
        <dbReference type="Proteomes" id="UP001501035"/>
    </source>
</evidence>